<dbReference type="GO" id="GO:0009253">
    <property type="term" value="P:peptidoglycan catabolic process"/>
    <property type="evidence" value="ECO:0007669"/>
    <property type="project" value="TreeGrafter"/>
</dbReference>
<dbReference type="KEGG" id="rpb:RPB_2958"/>
<feature type="chain" id="PRO_5004210799" evidence="1">
    <location>
        <begin position="33"/>
        <end position="408"/>
    </location>
</feature>
<dbReference type="PANTHER" id="PTHR30163:SF8">
    <property type="entry name" value="LYTIC MUREIN TRANSGLYCOSYLASE"/>
    <property type="match status" value="1"/>
</dbReference>
<keyword evidence="5" id="KW-1185">Reference proteome</keyword>
<dbReference type="Pfam" id="PF13406">
    <property type="entry name" value="SLT_2"/>
    <property type="match status" value="1"/>
</dbReference>
<dbReference type="CAZy" id="GH103">
    <property type="family name" value="Glycoside Hydrolase Family 103"/>
</dbReference>
<reference evidence="4 5" key="1">
    <citation type="submission" date="2006-01" db="EMBL/GenBank/DDBJ databases">
        <title>Complete sequence of Rhodopseudomonas palustris HaA2.</title>
        <authorList>
            <consortium name="US DOE Joint Genome Institute"/>
            <person name="Copeland A."/>
            <person name="Lucas S."/>
            <person name="Lapidus A."/>
            <person name="Barry K."/>
            <person name="Detter J.C."/>
            <person name="Glavina T."/>
            <person name="Hammon N."/>
            <person name="Israni S."/>
            <person name="Pitluck S."/>
            <person name="Chain P."/>
            <person name="Malfatti S."/>
            <person name="Shin M."/>
            <person name="Vergez L."/>
            <person name="Schmutz J."/>
            <person name="Larimer F."/>
            <person name="Land M."/>
            <person name="Hauser L."/>
            <person name="Pelletier D.A."/>
            <person name="Kyrpides N."/>
            <person name="Anderson I."/>
            <person name="Oda Y."/>
            <person name="Harwood C.S."/>
            <person name="Richardson P."/>
        </authorList>
    </citation>
    <scope>NUCLEOTIDE SEQUENCE [LARGE SCALE GENOMIC DNA]</scope>
    <source>
        <strain evidence="4 5">HaA2</strain>
    </source>
</reference>
<dbReference type="InterPro" id="IPR002477">
    <property type="entry name" value="Peptidoglycan-bd-like"/>
</dbReference>
<dbReference type="InterPro" id="IPR036365">
    <property type="entry name" value="PGBD-like_sf"/>
</dbReference>
<sequence>MASFDSRFTPTRRRLLQTALGAAVMWPAIARAAPAGFDAWRDGFRSRALAKGITPQTWDRAMARLEPDMSVFKNFQKQPEFHEQLWQYINRRVSDWRITNGRLALQKTEPLFARIERDFGVERGTLLALWGVESAYGDPLVQQNHMRPVFPSLAALAWNEPRRKAYWETELINALRIVDRGWSTPEEMRGSWAGAMGHTQWMPEVWLNVGIDYDRDGRVSPFGRPDDALGSSAKYLVNRGKYRRGEHWGYEVRGPGGAISGSRSYLAWSRSGVSRVDGEPFPDPQAMAQMWVPVAGGPQFLLGPNFYAVRSYNPSMNYALAICHLGDRILGAGPFANPFPGSERAMTLAEVQEMQTRLTRAGFDTGGTDGRVGNDTMKAVRDYQARAGMQPADGYGGLKLLARLRQGP</sequence>
<feature type="signal peptide" evidence="1">
    <location>
        <begin position="1"/>
        <end position="32"/>
    </location>
</feature>
<organism evidence="4 5">
    <name type="scientific">Rhodopseudomonas palustris (strain HaA2)</name>
    <dbReference type="NCBI Taxonomy" id="316058"/>
    <lineage>
        <taxon>Bacteria</taxon>
        <taxon>Pseudomonadati</taxon>
        <taxon>Pseudomonadota</taxon>
        <taxon>Alphaproteobacteria</taxon>
        <taxon>Hyphomicrobiales</taxon>
        <taxon>Nitrobacteraceae</taxon>
        <taxon>Rhodopseudomonas</taxon>
    </lineage>
</organism>
<dbReference type="eggNOG" id="COG2951">
    <property type="taxonomic scope" value="Bacteria"/>
</dbReference>
<dbReference type="Proteomes" id="UP000008809">
    <property type="component" value="Chromosome"/>
</dbReference>
<feature type="domain" description="Transglycosylase SLT" evidence="3">
    <location>
        <begin position="37"/>
        <end position="327"/>
    </location>
</feature>
<proteinExistence type="predicted"/>
<dbReference type="Gene3D" id="1.10.530.10">
    <property type="match status" value="1"/>
</dbReference>
<dbReference type="SUPFAM" id="SSF53955">
    <property type="entry name" value="Lysozyme-like"/>
    <property type="match status" value="1"/>
</dbReference>
<dbReference type="STRING" id="316058.RPB_2958"/>
<dbReference type="InterPro" id="IPR023346">
    <property type="entry name" value="Lysozyme-like_dom_sf"/>
</dbReference>
<dbReference type="InterPro" id="IPR011970">
    <property type="entry name" value="MltB_2"/>
</dbReference>
<name>Q2IVV0_RHOP2</name>
<dbReference type="Gene3D" id="1.10.101.10">
    <property type="entry name" value="PGBD-like superfamily/PGBD"/>
    <property type="match status" value="1"/>
</dbReference>
<dbReference type="HOGENOM" id="CLU_035402_0_2_5"/>
<evidence type="ECO:0000313" key="5">
    <source>
        <dbReference type="Proteomes" id="UP000008809"/>
    </source>
</evidence>
<dbReference type="EMBL" id="CP000250">
    <property type="protein sequence ID" value="ABD07660.1"/>
    <property type="molecule type" value="Genomic_DNA"/>
</dbReference>
<dbReference type="NCBIfam" id="TIGR02283">
    <property type="entry name" value="MltB_2"/>
    <property type="match status" value="1"/>
</dbReference>
<keyword evidence="1" id="KW-0732">Signal</keyword>
<dbReference type="PROSITE" id="PS51318">
    <property type="entry name" value="TAT"/>
    <property type="match status" value="1"/>
</dbReference>
<dbReference type="SUPFAM" id="SSF47090">
    <property type="entry name" value="PGBD-like"/>
    <property type="match status" value="1"/>
</dbReference>
<dbReference type="Gene3D" id="1.10.8.350">
    <property type="entry name" value="Bacterial muramidase"/>
    <property type="match status" value="1"/>
</dbReference>
<dbReference type="OrthoDB" id="9808544at2"/>
<dbReference type="InterPro" id="IPR043426">
    <property type="entry name" value="MltB-like"/>
</dbReference>
<evidence type="ECO:0000256" key="1">
    <source>
        <dbReference type="SAM" id="SignalP"/>
    </source>
</evidence>
<dbReference type="AlphaFoldDB" id="Q2IVV0"/>
<accession>Q2IVV0</accession>
<dbReference type="InterPro" id="IPR036366">
    <property type="entry name" value="PGBDSf"/>
</dbReference>
<dbReference type="InterPro" id="IPR006311">
    <property type="entry name" value="TAT_signal"/>
</dbReference>
<gene>
    <name evidence="4" type="ordered locus">RPB_2958</name>
</gene>
<protein>
    <submittedName>
        <fullName evidence="4">Lytic murein transglycosylase</fullName>
    </submittedName>
</protein>
<dbReference type="GO" id="GO:0008933">
    <property type="term" value="F:peptidoglycan lytic transglycosylase activity"/>
    <property type="evidence" value="ECO:0007669"/>
    <property type="project" value="TreeGrafter"/>
</dbReference>
<dbReference type="PANTHER" id="PTHR30163">
    <property type="entry name" value="MEMBRANE-BOUND LYTIC MUREIN TRANSGLYCOSYLASE B"/>
    <property type="match status" value="1"/>
</dbReference>
<dbReference type="InterPro" id="IPR031304">
    <property type="entry name" value="SLT_2"/>
</dbReference>
<dbReference type="eggNOG" id="COG3409">
    <property type="taxonomic scope" value="Bacteria"/>
</dbReference>
<evidence type="ECO:0000313" key="4">
    <source>
        <dbReference type="EMBL" id="ABD07660.1"/>
    </source>
</evidence>
<dbReference type="FunFam" id="1.10.8.350:FF:000001">
    <property type="entry name" value="Lytic murein transglycosylase B"/>
    <property type="match status" value="1"/>
</dbReference>
<feature type="domain" description="Peptidoglycan binding-like" evidence="2">
    <location>
        <begin position="349"/>
        <end position="404"/>
    </location>
</feature>
<evidence type="ECO:0000259" key="2">
    <source>
        <dbReference type="Pfam" id="PF01471"/>
    </source>
</evidence>
<dbReference type="Pfam" id="PF01471">
    <property type="entry name" value="PG_binding_1"/>
    <property type="match status" value="1"/>
</dbReference>
<evidence type="ECO:0000259" key="3">
    <source>
        <dbReference type="Pfam" id="PF13406"/>
    </source>
</evidence>
<dbReference type="RefSeq" id="WP_011441844.1">
    <property type="nucleotide sequence ID" value="NC_007778.1"/>
</dbReference>